<dbReference type="EMBL" id="WHJG01000015">
    <property type="protein sequence ID" value="NHZ80748.1"/>
    <property type="molecule type" value="Genomic_DNA"/>
</dbReference>
<dbReference type="Proteomes" id="UP000621455">
    <property type="component" value="Unassembled WGS sequence"/>
</dbReference>
<gene>
    <name evidence="3" type="ORF">F2P44_15915</name>
</gene>
<dbReference type="InterPro" id="IPR011990">
    <property type="entry name" value="TPR-like_helical_dom_sf"/>
</dbReference>
<evidence type="ECO:0000256" key="1">
    <source>
        <dbReference type="PROSITE-ProRule" id="PRU00339"/>
    </source>
</evidence>
<dbReference type="RefSeq" id="WP_167088087.1">
    <property type="nucleotide sequence ID" value="NZ_WHJG01000015.1"/>
</dbReference>
<name>A0ABX0N612_9BURK</name>
<dbReference type="SUPFAM" id="SSF48452">
    <property type="entry name" value="TPR-like"/>
    <property type="match status" value="1"/>
</dbReference>
<keyword evidence="4" id="KW-1185">Reference proteome</keyword>
<keyword evidence="1" id="KW-0802">TPR repeat</keyword>
<feature type="region of interest" description="Disordered" evidence="2">
    <location>
        <begin position="170"/>
        <end position="190"/>
    </location>
</feature>
<protein>
    <recommendedName>
        <fullName evidence="5">Tetratricopeptide repeat protein</fullName>
    </recommendedName>
</protein>
<dbReference type="PROSITE" id="PS50005">
    <property type="entry name" value="TPR"/>
    <property type="match status" value="1"/>
</dbReference>
<feature type="repeat" description="TPR" evidence="1">
    <location>
        <begin position="45"/>
        <end position="78"/>
    </location>
</feature>
<evidence type="ECO:0000313" key="3">
    <source>
        <dbReference type="EMBL" id="NHZ80748.1"/>
    </source>
</evidence>
<evidence type="ECO:0000313" key="4">
    <source>
        <dbReference type="Proteomes" id="UP000621455"/>
    </source>
</evidence>
<dbReference type="InterPro" id="IPR019734">
    <property type="entry name" value="TPR_rpt"/>
</dbReference>
<evidence type="ECO:0000256" key="2">
    <source>
        <dbReference type="SAM" id="MobiDB-lite"/>
    </source>
</evidence>
<accession>A0ABX0N612</accession>
<proteinExistence type="predicted"/>
<sequence length="214" mass="22240">MTAASFATLDQSELIHLALEADRLGNSGASLTYLKEAVTRPDATAPAHLLLGAGYAQLQMYDRAAAEMESALAVDPSFAIARFQLGLLQLTSGDAERAMNTLLPLQELGEQHALGQFGRGLIHLMRNEFGPTLACMAQGMLLNTDNPALNADMQQIVDKVNALPPDALAAAQPAPTGEAEGAAAAAPAEETALAADDQVANPIFLSAYTSGGKP</sequence>
<reference evidence="3 4" key="1">
    <citation type="submission" date="2019-10" db="EMBL/GenBank/DDBJ databases">
        <title>Taxonomy of Antarctic Massilia spp.: description of Massilia rubra sp. nov., Massilia aquatica sp. nov., Massilia mucilaginosa sp. nov., Massilia frigida sp. nov. isolated from streams, lakes and regoliths.</title>
        <authorList>
            <person name="Holochova P."/>
            <person name="Sedlacek I."/>
            <person name="Kralova S."/>
            <person name="Maslanova I."/>
            <person name="Busse H.-J."/>
            <person name="Stankova E."/>
            <person name="Vrbovska V."/>
            <person name="Kovarovic V."/>
            <person name="Bartak M."/>
            <person name="Svec P."/>
            <person name="Pantucek R."/>
        </authorList>
    </citation>
    <scope>NUCLEOTIDE SEQUENCE [LARGE SCALE GENOMIC DNA]</scope>
    <source>
        <strain evidence="3 4">CCM 8695</strain>
    </source>
</reference>
<comment type="caution">
    <text evidence="3">The sequence shown here is derived from an EMBL/GenBank/DDBJ whole genome shotgun (WGS) entry which is preliminary data.</text>
</comment>
<evidence type="ECO:0008006" key="5">
    <source>
        <dbReference type="Google" id="ProtNLM"/>
    </source>
</evidence>
<organism evidence="3 4">
    <name type="scientific">Massilia frigida</name>
    <dbReference type="NCBI Taxonomy" id="2609281"/>
    <lineage>
        <taxon>Bacteria</taxon>
        <taxon>Pseudomonadati</taxon>
        <taxon>Pseudomonadota</taxon>
        <taxon>Betaproteobacteria</taxon>
        <taxon>Burkholderiales</taxon>
        <taxon>Oxalobacteraceae</taxon>
        <taxon>Telluria group</taxon>
        <taxon>Massilia</taxon>
    </lineage>
</organism>
<dbReference type="Gene3D" id="1.25.40.10">
    <property type="entry name" value="Tetratricopeptide repeat domain"/>
    <property type="match status" value="1"/>
</dbReference>